<dbReference type="GeneID" id="36328735"/>
<feature type="transmembrane region" description="Helical" evidence="2">
    <location>
        <begin position="43"/>
        <end position="63"/>
    </location>
</feature>
<organism evidence="3 4">
    <name type="scientific">Postia placenta MAD-698-R-SB12</name>
    <dbReference type="NCBI Taxonomy" id="670580"/>
    <lineage>
        <taxon>Eukaryota</taxon>
        <taxon>Fungi</taxon>
        <taxon>Dikarya</taxon>
        <taxon>Basidiomycota</taxon>
        <taxon>Agaricomycotina</taxon>
        <taxon>Agaricomycetes</taxon>
        <taxon>Polyporales</taxon>
        <taxon>Adustoporiaceae</taxon>
        <taxon>Rhodonia</taxon>
    </lineage>
</organism>
<feature type="non-terminal residue" evidence="3">
    <location>
        <position position="1"/>
    </location>
</feature>
<feature type="transmembrane region" description="Helical" evidence="2">
    <location>
        <begin position="12"/>
        <end position="31"/>
    </location>
</feature>
<feature type="transmembrane region" description="Helical" evidence="2">
    <location>
        <begin position="83"/>
        <end position="104"/>
    </location>
</feature>
<sequence length="272" mass="29685">VVAALRVHVVSGRNWCLVFPVWFLGMVPVGTNIWGATRETFSILPQLGCMSIMSLPGATYSTYVDFADSVGFYALTELCRMVIISRTSVVVSDILVVGATWYYISYTSSVRTQLVREVWGARPNLTTVMFRDDLLIDTVALSDATGALDITHLTTASVKLHAPWFGMSSILISRFLVCIREAAERSTQVSSSQSLSFTDSQGDSNLQSWLSTIEFAADIANPSAGDDSHADAFSDLEDDLDPRDQDDASEGDDGTELEEYTVSVRSVDAHTP</sequence>
<dbReference type="AlphaFoldDB" id="A0A1X6NHM7"/>
<dbReference type="EMBL" id="KZ110591">
    <property type="protein sequence ID" value="OSX68127.1"/>
    <property type="molecule type" value="Genomic_DNA"/>
</dbReference>
<evidence type="ECO:0000256" key="1">
    <source>
        <dbReference type="SAM" id="MobiDB-lite"/>
    </source>
</evidence>
<name>A0A1X6NHM7_9APHY</name>
<keyword evidence="2" id="KW-0812">Transmembrane</keyword>
<protein>
    <submittedName>
        <fullName evidence="3">Uncharacterized protein</fullName>
    </submittedName>
</protein>
<dbReference type="OrthoDB" id="2803882at2759"/>
<reference evidence="3 4" key="1">
    <citation type="submission" date="2017-04" db="EMBL/GenBank/DDBJ databases">
        <title>Genome Sequence of the Model Brown-Rot Fungus Postia placenta SB12.</title>
        <authorList>
            <consortium name="DOE Joint Genome Institute"/>
            <person name="Gaskell J."/>
            <person name="Kersten P."/>
            <person name="Larrondo L.F."/>
            <person name="Canessa P."/>
            <person name="Martinez D."/>
            <person name="Hibbett D."/>
            <person name="Schmoll M."/>
            <person name="Kubicek C.P."/>
            <person name="Martinez A.T."/>
            <person name="Yadav J."/>
            <person name="Master E."/>
            <person name="Magnuson J.K."/>
            <person name="James T."/>
            <person name="Yaver D."/>
            <person name="Berka R."/>
            <person name="Labutti K."/>
            <person name="Lipzen A."/>
            <person name="Aerts A."/>
            <person name="Barry K."/>
            <person name="Henrissat B."/>
            <person name="Blanchette R."/>
            <person name="Grigoriev I."/>
            <person name="Cullen D."/>
        </authorList>
    </citation>
    <scope>NUCLEOTIDE SEQUENCE [LARGE SCALE GENOMIC DNA]</scope>
    <source>
        <strain evidence="3 4">MAD-698-R-SB12</strain>
    </source>
</reference>
<feature type="region of interest" description="Disordered" evidence="1">
    <location>
        <begin position="221"/>
        <end position="272"/>
    </location>
</feature>
<dbReference type="RefSeq" id="XP_024344921.1">
    <property type="nucleotide sequence ID" value="XM_024483786.1"/>
</dbReference>
<proteinExistence type="predicted"/>
<keyword evidence="4" id="KW-1185">Reference proteome</keyword>
<dbReference type="Proteomes" id="UP000194127">
    <property type="component" value="Unassembled WGS sequence"/>
</dbReference>
<evidence type="ECO:0000256" key="2">
    <source>
        <dbReference type="SAM" id="Phobius"/>
    </source>
</evidence>
<feature type="compositionally biased region" description="Acidic residues" evidence="1">
    <location>
        <begin position="247"/>
        <end position="259"/>
    </location>
</feature>
<evidence type="ECO:0000313" key="4">
    <source>
        <dbReference type="Proteomes" id="UP000194127"/>
    </source>
</evidence>
<keyword evidence="2" id="KW-0472">Membrane</keyword>
<evidence type="ECO:0000313" key="3">
    <source>
        <dbReference type="EMBL" id="OSX68127.1"/>
    </source>
</evidence>
<gene>
    <name evidence="3" type="ORF">POSPLADRAFT_1128868</name>
</gene>
<accession>A0A1X6NHM7</accession>
<keyword evidence="2" id="KW-1133">Transmembrane helix</keyword>